<protein>
    <submittedName>
        <fullName evidence="2">CopG family transcriptional regulator</fullName>
    </submittedName>
</protein>
<dbReference type="CDD" id="cd22233">
    <property type="entry name" value="RHH_CopAso-like"/>
    <property type="match status" value="1"/>
</dbReference>
<dbReference type="eggNOG" id="COG3905">
    <property type="taxonomic scope" value="Bacteria"/>
</dbReference>
<dbReference type="EMBL" id="JOKH01000007">
    <property type="protein sequence ID" value="KEQ15035.1"/>
    <property type="molecule type" value="Genomic_DNA"/>
</dbReference>
<gene>
    <name evidence="2" type="ORF">GZ78_24455</name>
</gene>
<dbReference type="RefSeq" id="WP_034841293.1">
    <property type="nucleotide sequence ID" value="NZ_JOKH01000007.1"/>
</dbReference>
<dbReference type="SUPFAM" id="SSF47598">
    <property type="entry name" value="Ribbon-helix-helix"/>
    <property type="match status" value="1"/>
</dbReference>
<evidence type="ECO:0000313" key="3">
    <source>
        <dbReference type="Proteomes" id="UP000028073"/>
    </source>
</evidence>
<dbReference type="Proteomes" id="UP000028073">
    <property type="component" value="Unassembled WGS sequence"/>
</dbReference>
<dbReference type="Pfam" id="PF01402">
    <property type="entry name" value="RHH_1"/>
    <property type="match status" value="1"/>
</dbReference>
<evidence type="ECO:0000259" key="1">
    <source>
        <dbReference type="Pfam" id="PF01402"/>
    </source>
</evidence>
<dbReference type="Gene3D" id="1.10.1220.10">
    <property type="entry name" value="Met repressor-like"/>
    <property type="match status" value="1"/>
</dbReference>
<dbReference type="InterPro" id="IPR010985">
    <property type="entry name" value="Ribbon_hlx_hlx"/>
</dbReference>
<reference evidence="2 3" key="1">
    <citation type="submission" date="2014-06" db="EMBL/GenBank/DDBJ databases">
        <title>Whole Genome Sequences of Three Symbiotic Endozoicomonas Bacteria.</title>
        <authorList>
            <person name="Neave M.J."/>
            <person name="Apprill A."/>
            <person name="Voolstra C.R."/>
        </authorList>
    </citation>
    <scope>NUCLEOTIDE SEQUENCE [LARGE SCALE GENOMIC DNA]</scope>
    <source>
        <strain evidence="2 3">DSM 25634</strain>
    </source>
</reference>
<dbReference type="GO" id="GO:0006355">
    <property type="term" value="P:regulation of DNA-templated transcription"/>
    <property type="evidence" value="ECO:0007669"/>
    <property type="project" value="InterPro"/>
</dbReference>
<evidence type="ECO:0000313" key="2">
    <source>
        <dbReference type="EMBL" id="KEQ15035.1"/>
    </source>
</evidence>
<sequence>MAQTDTKVLTAHVPLPLAEKVEQLAQKLERSRGWIIKQALSAWIDQEEERDRLTREALADVDANAVIDHQAVQEWAESLGTENPLPVPVNGN</sequence>
<dbReference type="OrthoDB" id="5298181at2"/>
<dbReference type="AlphaFoldDB" id="A0A081N9B2"/>
<feature type="domain" description="Ribbon-helix-helix protein CopG" evidence="1">
    <location>
        <begin position="7"/>
        <end position="47"/>
    </location>
</feature>
<dbReference type="InterPro" id="IPR052991">
    <property type="entry name" value="Non-func_TypeII_TA_Antitoxin"/>
</dbReference>
<name>A0A081N9B2_9GAMM</name>
<dbReference type="InterPro" id="IPR002145">
    <property type="entry name" value="CopG"/>
</dbReference>
<keyword evidence="3" id="KW-1185">Reference proteome</keyword>
<dbReference type="InterPro" id="IPR013321">
    <property type="entry name" value="Arc_rbn_hlx_hlx"/>
</dbReference>
<dbReference type="PANTHER" id="PTHR40688">
    <property type="match status" value="1"/>
</dbReference>
<comment type="caution">
    <text evidence="2">The sequence shown here is derived from an EMBL/GenBank/DDBJ whole genome shotgun (WGS) entry which is preliminary data.</text>
</comment>
<dbReference type="STRING" id="1137799.GZ78_24455"/>
<proteinExistence type="predicted"/>
<organism evidence="2 3">
    <name type="scientific">Endozoicomonas numazuensis</name>
    <dbReference type="NCBI Taxonomy" id="1137799"/>
    <lineage>
        <taxon>Bacteria</taxon>
        <taxon>Pseudomonadati</taxon>
        <taxon>Pseudomonadota</taxon>
        <taxon>Gammaproteobacteria</taxon>
        <taxon>Oceanospirillales</taxon>
        <taxon>Endozoicomonadaceae</taxon>
        <taxon>Endozoicomonas</taxon>
    </lineage>
</organism>
<accession>A0A081N9B2</accession>
<dbReference type="PANTHER" id="PTHR40688:SF2">
    <property type="entry name" value="RIBBON-HELIX-HELIX PROTEIN COPG DOMAIN-CONTAINING PROTEIN"/>
    <property type="match status" value="1"/>
</dbReference>